<dbReference type="GO" id="GO:0005524">
    <property type="term" value="F:ATP binding"/>
    <property type="evidence" value="ECO:0007669"/>
    <property type="project" value="UniProtKB-KW"/>
</dbReference>
<name>A0A366YG18_ECOLX</name>
<keyword evidence="3" id="KW-0813">Transport</keyword>
<dbReference type="SUPFAM" id="SSF52540">
    <property type="entry name" value="P-loop containing nucleoside triphosphate hydrolases"/>
    <property type="match status" value="1"/>
</dbReference>
<dbReference type="RefSeq" id="WP_000677458.1">
    <property type="nucleotide sequence ID" value="NZ_BFIG01000016.1"/>
</dbReference>
<dbReference type="Gene3D" id="3.40.50.300">
    <property type="entry name" value="P-loop containing nucleotide triphosphate hydrolases"/>
    <property type="match status" value="1"/>
</dbReference>
<evidence type="ECO:0000256" key="10">
    <source>
        <dbReference type="ARBA" id="ARBA00023065"/>
    </source>
</evidence>
<comment type="caution">
    <text evidence="14">The sequence shown here is derived from an EMBL/GenBank/DDBJ whole genome shotgun (WGS) entry which is preliminary data.</text>
</comment>
<dbReference type="GO" id="GO:0006826">
    <property type="term" value="P:iron ion transport"/>
    <property type="evidence" value="ECO:0007669"/>
    <property type="project" value="UniProtKB-KW"/>
</dbReference>
<comment type="subcellular location">
    <subcellularLocation>
        <location evidence="1">Cell membrane</location>
        <topology evidence="1">Peripheral membrane protein</topology>
    </subcellularLocation>
</comment>
<dbReference type="InterPro" id="IPR003593">
    <property type="entry name" value="AAA+_ATPase"/>
</dbReference>
<dbReference type="Pfam" id="PF00005">
    <property type="entry name" value="ABC_tran"/>
    <property type="match status" value="1"/>
</dbReference>
<evidence type="ECO:0000256" key="11">
    <source>
        <dbReference type="ARBA" id="ARBA00023136"/>
    </source>
</evidence>
<dbReference type="EMBL" id="SCJN01000364">
    <property type="protein sequence ID" value="RXD08092.1"/>
    <property type="molecule type" value="Genomic_DNA"/>
</dbReference>
<reference evidence="14 15" key="1">
    <citation type="submission" date="2019-01" db="EMBL/GenBank/DDBJ databases">
        <title>Genomic analysis of febrile catheter-associated UTI E. coli isolates.</title>
        <authorList>
            <person name="Potter R."/>
            <person name="Zou Z."/>
            <person name="Henderson J."/>
            <person name="Dantas G."/>
        </authorList>
    </citation>
    <scope>NUCLEOTIDE SEQUENCE [LARGE SCALE GENOMIC DNA]</scope>
    <source>
        <strain evidence="14 15">29_CAASB</strain>
    </source>
</reference>
<dbReference type="CDD" id="cd03214">
    <property type="entry name" value="ABC_Iron-Siderophores_B12_Hemin"/>
    <property type="match status" value="1"/>
</dbReference>
<evidence type="ECO:0000256" key="5">
    <source>
        <dbReference type="ARBA" id="ARBA00022496"/>
    </source>
</evidence>
<evidence type="ECO:0000256" key="9">
    <source>
        <dbReference type="ARBA" id="ARBA00023004"/>
    </source>
</evidence>
<dbReference type="Proteomes" id="UP000288730">
    <property type="component" value="Unassembled WGS sequence"/>
</dbReference>
<sequence>MKGLSLHKLNAGYQKKNVICDLSLPELQRGKITIILGPNGCGKSTLLRALAGLNKANGKVFLDGVNLMQMPFSARADSTIFLPQFLPHDVHLNVLESILVSLRASKMGGKHEKTQSIAILKQLGIEHLAFCYLDQLSGGQRQLVGLAQSLVRNPSILLLDEPLSALDLNHQFHVMDLVKSETRNRNIVTIMVVHDLNIALRYGDYVVMLKKGKLIASGKPKEVITPENLANVYRIRGRIEHCSHGLLQLIVDGVIPD</sequence>
<gene>
    <name evidence="14" type="ORF">EPS76_25300</name>
    <name evidence="13" type="ORF">PWL68_001247</name>
</gene>
<keyword evidence="5" id="KW-0410">Iron transport</keyword>
<evidence type="ECO:0000313" key="14">
    <source>
        <dbReference type="EMBL" id="RXD08092.1"/>
    </source>
</evidence>
<dbReference type="InterPro" id="IPR003439">
    <property type="entry name" value="ABC_transporter-like_ATP-bd"/>
</dbReference>
<dbReference type="EMBL" id="ABKSHZ030000003">
    <property type="protein sequence ID" value="EMM9721187.1"/>
    <property type="molecule type" value="Genomic_DNA"/>
</dbReference>
<dbReference type="FunFam" id="3.40.50.300:FF:000134">
    <property type="entry name" value="Iron-enterobactin ABC transporter ATP-binding protein"/>
    <property type="match status" value="1"/>
</dbReference>
<evidence type="ECO:0000256" key="4">
    <source>
        <dbReference type="ARBA" id="ARBA00022475"/>
    </source>
</evidence>
<keyword evidence="8" id="KW-1278">Translocase</keyword>
<keyword evidence="9" id="KW-0408">Iron</keyword>
<dbReference type="SMART" id="SM00382">
    <property type="entry name" value="AAA"/>
    <property type="match status" value="1"/>
</dbReference>
<evidence type="ECO:0000313" key="13">
    <source>
        <dbReference type="EMBL" id="EMM9721187.1"/>
    </source>
</evidence>
<keyword evidence="11" id="KW-0472">Membrane</keyword>
<evidence type="ECO:0000256" key="7">
    <source>
        <dbReference type="ARBA" id="ARBA00022840"/>
    </source>
</evidence>
<dbReference type="PROSITE" id="PS50893">
    <property type="entry name" value="ABC_TRANSPORTER_2"/>
    <property type="match status" value="1"/>
</dbReference>
<reference evidence="13" key="2">
    <citation type="submission" date="2024-02" db="EMBL/GenBank/DDBJ databases">
        <authorList>
            <consortium name="Clinical and Environmental Microbiology Branch: Whole genome sequencing antimicrobial resistance pathogens in the healthcare setting"/>
        </authorList>
    </citation>
    <scope>NUCLEOTIDE SEQUENCE</scope>
    <source>
        <strain evidence="13">2023QG-00028</strain>
    </source>
</reference>
<evidence type="ECO:0000256" key="3">
    <source>
        <dbReference type="ARBA" id="ARBA00022448"/>
    </source>
</evidence>
<proteinExistence type="inferred from homology"/>
<dbReference type="GO" id="GO:0016887">
    <property type="term" value="F:ATP hydrolysis activity"/>
    <property type="evidence" value="ECO:0007669"/>
    <property type="project" value="InterPro"/>
</dbReference>
<dbReference type="InterPro" id="IPR051535">
    <property type="entry name" value="Siderophore_ABC-ATPase"/>
</dbReference>
<dbReference type="InterPro" id="IPR017871">
    <property type="entry name" value="ABC_transporter-like_CS"/>
</dbReference>
<evidence type="ECO:0000256" key="1">
    <source>
        <dbReference type="ARBA" id="ARBA00004202"/>
    </source>
</evidence>
<evidence type="ECO:0000256" key="6">
    <source>
        <dbReference type="ARBA" id="ARBA00022741"/>
    </source>
</evidence>
<dbReference type="PANTHER" id="PTHR42771:SF7">
    <property type="entry name" value="ABC-TYPE COBALAMIN_FE3+-SIDEROPHORES TRANSPORT SYSTEM, ATPASE COMPONENT"/>
    <property type="match status" value="1"/>
</dbReference>
<dbReference type="GO" id="GO:0005886">
    <property type="term" value="C:plasma membrane"/>
    <property type="evidence" value="ECO:0007669"/>
    <property type="project" value="UniProtKB-SubCell"/>
</dbReference>
<dbReference type="InterPro" id="IPR027417">
    <property type="entry name" value="P-loop_NTPase"/>
</dbReference>
<dbReference type="AlphaFoldDB" id="A0A366YG18"/>
<keyword evidence="6" id="KW-0547">Nucleotide-binding</keyword>
<evidence type="ECO:0000256" key="2">
    <source>
        <dbReference type="ARBA" id="ARBA00005417"/>
    </source>
</evidence>
<keyword evidence="4" id="KW-1003">Cell membrane</keyword>
<feature type="domain" description="ABC transporter" evidence="12">
    <location>
        <begin position="1"/>
        <end position="236"/>
    </location>
</feature>
<keyword evidence="10" id="KW-0406">Ion transport</keyword>
<evidence type="ECO:0000313" key="15">
    <source>
        <dbReference type="Proteomes" id="UP000288730"/>
    </source>
</evidence>
<comment type="similarity">
    <text evidence="2">Belongs to the ABC transporter superfamily.</text>
</comment>
<dbReference type="PANTHER" id="PTHR42771">
    <property type="entry name" value="IRON(3+)-HYDROXAMATE IMPORT ATP-BINDING PROTEIN FHUC"/>
    <property type="match status" value="1"/>
</dbReference>
<protein>
    <submittedName>
        <fullName evidence="14">ABC transporter ATP-binding protein</fullName>
    </submittedName>
</protein>
<dbReference type="PROSITE" id="PS00211">
    <property type="entry name" value="ABC_TRANSPORTER_1"/>
    <property type="match status" value="1"/>
</dbReference>
<organism evidence="14 15">
    <name type="scientific">Escherichia coli</name>
    <dbReference type="NCBI Taxonomy" id="562"/>
    <lineage>
        <taxon>Bacteria</taxon>
        <taxon>Pseudomonadati</taxon>
        <taxon>Pseudomonadota</taxon>
        <taxon>Gammaproteobacteria</taxon>
        <taxon>Enterobacterales</taxon>
        <taxon>Enterobacteriaceae</taxon>
        <taxon>Escherichia</taxon>
    </lineage>
</organism>
<evidence type="ECO:0000259" key="12">
    <source>
        <dbReference type="PROSITE" id="PS50893"/>
    </source>
</evidence>
<keyword evidence="7 14" id="KW-0067">ATP-binding</keyword>
<accession>A0A366YG18</accession>
<evidence type="ECO:0000256" key="8">
    <source>
        <dbReference type="ARBA" id="ARBA00022967"/>
    </source>
</evidence>